<dbReference type="PRINTS" id="PR00111">
    <property type="entry name" value="ABHYDROLASE"/>
</dbReference>
<reference evidence="2" key="1">
    <citation type="submission" date="2021-06" db="EMBL/GenBank/DDBJ databases">
        <authorList>
            <person name="Kallberg Y."/>
            <person name="Tangrot J."/>
            <person name="Rosling A."/>
        </authorList>
    </citation>
    <scope>NUCLEOTIDE SEQUENCE</scope>
    <source>
        <strain evidence="2">BR232B</strain>
    </source>
</reference>
<dbReference type="Proteomes" id="UP000789739">
    <property type="component" value="Unassembled WGS sequence"/>
</dbReference>
<dbReference type="PANTHER" id="PTHR43433">
    <property type="entry name" value="HYDROLASE, ALPHA/BETA FOLD FAMILY PROTEIN"/>
    <property type="match status" value="1"/>
</dbReference>
<dbReference type="SUPFAM" id="SSF53474">
    <property type="entry name" value="alpha/beta-Hydrolases"/>
    <property type="match status" value="1"/>
</dbReference>
<dbReference type="InterPro" id="IPR000073">
    <property type="entry name" value="AB_hydrolase_1"/>
</dbReference>
<proteinExistence type="predicted"/>
<keyword evidence="3" id="KW-1185">Reference proteome</keyword>
<dbReference type="Pfam" id="PF00561">
    <property type="entry name" value="Abhydrolase_1"/>
    <property type="match status" value="1"/>
</dbReference>
<sequence>MSESLFFEQQDGSRIAYKVYEPCKSDVTKDETPLVMIVGLWTPKELLMGLEKELAKNRKVIVLDNRGIGESTVASENDPCSIDLMAQDTIALIKHLAIKKFNLLGWSMGGQIALCIALNIPPQLKLEKLIICASWLHLTTATRLDNVYNLPKWYYAKSLQEQRREITIMFEKNFTDYLLKHPEMFDKVVEVMFNARRPFEIFKRQWEAIKQSSFASKVHMIKVPTLIIHGEVDKLVSIQEGELLAHEIPDTIFVRIPKVGHMFWPMEPKSVIIINDFLFGKNNADVRNTARCLL</sequence>
<evidence type="ECO:0000313" key="3">
    <source>
        <dbReference type="Proteomes" id="UP000789739"/>
    </source>
</evidence>
<dbReference type="InterPro" id="IPR050471">
    <property type="entry name" value="AB_hydrolase"/>
</dbReference>
<gene>
    <name evidence="2" type="ORF">PBRASI_LOCUS5672</name>
</gene>
<name>A0A9N9BBW2_9GLOM</name>
<accession>A0A9N9BBW2</accession>
<organism evidence="2 3">
    <name type="scientific">Paraglomus brasilianum</name>
    <dbReference type="NCBI Taxonomy" id="144538"/>
    <lineage>
        <taxon>Eukaryota</taxon>
        <taxon>Fungi</taxon>
        <taxon>Fungi incertae sedis</taxon>
        <taxon>Mucoromycota</taxon>
        <taxon>Glomeromycotina</taxon>
        <taxon>Glomeromycetes</taxon>
        <taxon>Paraglomerales</taxon>
        <taxon>Paraglomeraceae</taxon>
        <taxon>Paraglomus</taxon>
    </lineage>
</organism>
<dbReference type="InterPro" id="IPR029058">
    <property type="entry name" value="AB_hydrolase_fold"/>
</dbReference>
<dbReference type="PANTHER" id="PTHR43433:SF5">
    <property type="entry name" value="AB HYDROLASE-1 DOMAIN-CONTAINING PROTEIN"/>
    <property type="match status" value="1"/>
</dbReference>
<dbReference type="AlphaFoldDB" id="A0A9N9BBW2"/>
<comment type="caution">
    <text evidence="2">The sequence shown here is derived from an EMBL/GenBank/DDBJ whole genome shotgun (WGS) entry which is preliminary data.</text>
</comment>
<feature type="domain" description="AB hydrolase-1" evidence="1">
    <location>
        <begin position="34"/>
        <end position="262"/>
    </location>
</feature>
<evidence type="ECO:0000313" key="2">
    <source>
        <dbReference type="EMBL" id="CAG8562641.1"/>
    </source>
</evidence>
<dbReference type="OrthoDB" id="8119704at2759"/>
<dbReference type="Gene3D" id="3.40.50.1820">
    <property type="entry name" value="alpha/beta hydrolase"/>
    <property type="match status" value="1"/>
</dbReference>
<dbReference type="EMBL" id="CAJVPI010000684">
    <property type="protein sequence ID" value="CAG8562641.1"/>
    <property type="molecule type" value="Genomic_DNA"/>
</dbReference>
<protein>
    <submittedName>
        <fullName evidence="2">3380_t:CDS:1</fullName>
    </submittedName>
</protein>
<evidence type="ECO:0000259" key="1">
    <source>
        <dbReference type="Pfam" id="PF00561"/>
    </source>
</evidence>